<dbReference type="SUPFAM" id="SSF81383">
    <property type="entry name" value="F-box domain"/>
    <property type="match status" value="2"/>
</dbReference>
<dbReference type="SUPFAM" id="SSF52047">
    <property type="entry name" value="RNI-like"/>
    <property type="match status" value="1"/>
</dbReference>
<dbReference type="EMBL" id="CAJGYO010000010">
    <property type="protein sequence ID" value="CAD6257722.1"/>
    <property type="molecule type" value="Genomic_DNA"/>
</dbReference>
<accession>A0A811QFD5</accession>
<protein>
    <recommendedName>
        <fullName evidence="1">F-box domain-containing protein</fullName>
    </recommendedName>
</protein>
<dbReference type="AlphaFoldDB" id="A0A811QFD5"/>
<dbReference type="PANTHER" id="PTHR34223">
    <property type="entry name" value="OS11G0201299 PROTEIN"/>
    <property type="match status" value="1"/>
</dbReference>
<sequence length="618" mass="70766">MLPQKAPKNASAAAADLVEGRDYISNLPDGVLQHILSFLPAQDVVRTCLLAKRWRHMWESTTVLRFVCGGLKEPGSVEEIKEFVDHLLRLRIRGGTPLDTCDFRFHLDENKDFDMSRIVLWIRIALQCKVRVLQFIFVGDNYQDILPQDDHPFFISQYLKKLELENFNEMVPRFLDFSCCPFLEDLEIVYCALARPKLISSQSLKRLTIKRGYFSYEWRLPIRAPNLVSLWLEVSDGRTPSLQRMPSLLTAVVKIHGYDLNTVDSDYDNNQSILLQGLSEVQNLVLISPDTEMFIFRRDLKFCSSFNKLKSLLLDEYWCEPADFSALACLLKLSPVLEKLTLQLYSKGPKHKVEIKLSCKPLEMSAAISQHFKTLEIKCEVYDDRVHNVLMFLSKQLNILPDGILDRTTGRMLPRKAPKIASAAAAAPVEGRDHMSNLPDGVLQHILSFLPAQDVVRTCVLAKRWRHLWESTTVLRFVCGGLKEPGFVDEIQEFVDHLLRLRIHGGTPLDTCEFRLDEYCRAAAMARINLWIHIALQCKVRVLRLNYSGQFPSLDGHPFFISQYLKKLELEGLDTLPNRLLDFSCCPNLEDLEVDDCNLGDLLLISSQSLKHLTIQCC</sequence>
<feature type="domain" description="F-box" evidence="1">
    <location>
        <begin position="432"/>
        <end position="478"/>
    </location>
</feature>
<dbReference type="CDD" id="cd22160">
    <property type="entry name" value="F-box_AtFBL13-like"/>
    <property type="match status" value="2"/>
</dbReference>
<dbReference type="OrthoDB" id="665919at2759"/>
<name>A0A811QFD5_9POAL</name>
<dbReference type="Gene3D" id="1.20.1280.50">
    <property type="match status" value="2"/>
</dbReference>
<dbReference type="PROSITE" id="PS50181">
    <property type="entry name" value="FBOX"/>
    <property type="match status" value="2"/>
</dbReference>
<evidence type="ECO:0000313" key="3">
    <source>
        <dbReference type="Proteomes" id="UP000604825"/>
    </source>
</evidence>
<gene>
    <name evidence="2" type="ORF">NCGR_LOCUS41206</name>
</gene>
<dbReference type="PANTHER" id="PTHR34223:SF109">
    <property type="entry name" value="F-BOX DOMAIN-CONTAINING PROTEIN"/>
    <property type="match status" value="1"/>
</dbReference>
<evidence type="ECO:0000259" key="1">
    <source>
        <dbReference type="PROSITE" id="PS50181"/>
    </source>
</evidence>
<dbReference type="InterPro" id="IPR053197">
    <property type="entry name" value="F-box_SCFL_complex_component"/>
</dbReference>
<dbReference type="InterPro" id="IPR036047">
    <property type="entry name" value="F-box-like_dom_sf"/>
</dbReference>
<feature type="domain" description="F-box" evidence="1">
    <location>
        <begin position="21"/>
        <end position="67"/>
    </location>
</feature>
<comment type="caution">
    <text evidence="2">The sequence shown here is derived from an EMBL/GenBank/DDBJ whole genome shotgun (WGS) entry which is preliminary data.</text>
</comment>
<keyword evidence="3" id="KW-1185">Reference proteome</keyword>
<proteinExistence type="predicted"/>
<dbReference type="Pfam" id="PF00646">
    <property type="entry name" value="F-box"/>
    <property type="match status" value="2"/>
</dbReference>
<evidence type="ECO:0000313" key="2">
    <source>
        <dbReference type="EMBL" id="CAD6257722.1"/>
    </source>
</evidence>
<dbReference type="SMART" id="SM00256">
    <property type="entry name" value="FBOX"/>
    <property type="match status" value="2"/>
</dbReference>
<dbReference type="InterPro" id="IPR053781">
    <property type="entry name" value="F-box_AtFBL13-like"/>
</dbReference>
<organism evidence="2 3">
    <name type="scientific">Miscanthus lutarioriparius</name>
    <dbReference type="NCBI Taxonomy" id="422564"/>
    <lineage>
        <taxon>Eukaryota</taxon>
        <taxon>Viridiplantae</taxon>
        <taxon>Streptophyta</taxon>
        <taxon>Embryophyta</taxon>
        <taxon>Tracheophyta</taxon>
        <taxon>Spermatophyta</taxon>
        <taxon>Magnoliopsida</taxon>
        <taxon>Liliopsida</taxon>
        <taxon>Poales</taxon>
        <taxon>Poaceae</taxon>
        <taxon>PACMAD clade</taxon>
        <taxon>Panicoideae</taxon>
        <taxon>Andropogonodae</taxon>
        <taxon>Andropogoneae</taxon>
        <taxon>Saccharinae</taxon>
        <taxon>Miscanthus</taxon>
    </lineage>
</organism>
<reference evidence="2" key="1">
    <citation type="submission" date="2020-10" db="EMBL/GenBank/DDBJ databases">
        <authorList>
            <person name="Han B."/>
            <person name="Lu T."/>
            <person name="Zhao Q."/>
            <person name="Huang X."/>
            <person name="Zhao Y."/>
        </authorList>
    </citation>
    <scope>NUCLEOTIDE SEQUENCE</scope>
</reference>
<dbReference type="InterPro" id="IPR001810">
    <property type="entry name" value="F-box_dom"/>
</dbReference>
<dbReference type="Proteomes" id="UP000604825">
    <property type="component" value="Unassembled WGS sequence"/>
</dbReference>